<keyword evidence="2" id="KW-1185">Reference proteome</keyword>
<dbReference type="AlphaFoldDB" id="A0A6A4GJ30"/>
<sequence length="51" mass="5765">MCFGDWSRQDFILNAELVELLRDTGKGKGKGKANTEEDDDDIFFVGDELLL</sequence>
<evidence type="ECO:0000313" key="1">
    <source>
        <dbReference type="EMBL" id="KAE9385367.1"/>
    </source>
</evidence>
<reference evidence="1" key="1">
    <citation type="journal article" date="2019" name="Environ. Microbiol.">
        <title>Fungal ecological strategies reflected in gene transcription - a case study of two litter decomposers.</title>
        <authorList>
            <person name="Barbi F."/>
            <person name="Kohler A."/>
            <person name="Barry K."/>
            <person name="Baskaran P."/>
            <person name="Daum C."/>
            <person name="Fauchery L."/>
            <person name="Ihrmark K."/>
            <person name="Kuo A."/>
            <person name="LaButti K."/>
            <person name="Lipzen A."/>
            <person name="Morin E."/>
            <person name="Grigoriev I.V."/>
            <person name="Henrissat B."/>
            <person name="Lindahl B."/>
            <person name="Martin F."/>
        </authorList>
    </citation>
    <scope>NUCLEOTIDE SEQUENCE</scope>
    <source>
        <strain evidence="1">JB14</strain>
    </source>
</reference>
<dbReference type="EMBL" id="ML769994">
    <property type="protein sequence ID" value="KAE9385367.1"/>
    <property type="molecule type" value="Genomic_DNA"/>
</dbReference>
<accession>A0A6A4GJ30</accession>
<protein>
    <submittedName>
        <fullName evidence="1">Uncharacterized protein</fullName>
    </submittedName>
</protein>
<name>A0A6A4GJ30_9AGAR</name>
<proteinExistence type="predicted"/>
<organism evidence="1 2">
    <name type="scientific">Gymnopus androsaceus JB14</name>
    <dbReference type="NCBI Taxonomy" id="1447944"/>
    <lineage>
        <taxon>Eukaryota</taxon>
        <taxon>Fungi</taxon>
        <taxon>Dikarya</taxon>
        <taxon>Basidiomycota</taxon>
        <taxon>Agaricomycotina</taxon>
        <taxon>Agaricomycetes</taxon>
        <taxon>Agaricomycetidae</taxon>
        <taxon>Agaricales</taxon>
        <taxon>Marasmiineae</taxon>
        <taxon>Omphalotaceae</taxon>
        <taxon>Gymnopus</taxon>
    </lineage>
</organism>
<dbReference type="Proteomes" id="UP000799118">
    <property type="component" value="Unassembled WGS sequence"/>
</dbReference>
<gene>
    <name evidence="1" type="ORF">BT96DRAFT_928822</name>
</gene>
<dbReference type="OrthoDB" id="4969634at2759"/>
<evidence type="ECO:0000313" key="2">
    <source>
        <dbReference type="Proteomes" id="UP000799118"/>
    </source>
</evidence>